<name>A0A926JDJ3_9RHOB</name>
<organism evidence="2 3">
    <name type="scientific">Paracoccus amoyensis</name>
    <dbReference type="NCBI Taxonomy" id="2760093"/>
    <lineage>
        <taxon>Bacteria</taxon>
        <taxon>Pseudomonadati</taxon>
        <taxon>Pseudomonadota</taxon>
        <taxon>Alphaproteobacteria</taxon>
        <taxon>Rhodobacterales</taxon>
        <taxon>Paracoccaceae</taxon>
        <taxon>Paracoccus</taxon>
    </lineage>
</organism>
<keyword evidence="3" id="KW-1185">Reference proteome</keyword>
<gene>
    <name evidence="2" type="ORF">H4P12_13555</name>
</gene>
<comment type="caution">
    <text evidence="2">The sequence shown here is derived from an EMBL/GenBank/DDBJ whole genome shotgun (WGS) entry which is preliminary data.</text>
</comment>
<feature type="transmembrane region" description="Helical" evidence="1">
    <location>
        <begin position="59"/>
        <end position="87"/>
    </location>
</feature>
<dbReference type="RefSeq" id="WP_187794211.1">
    <property type="nucleotide sequence ID" value="NZ_JACOQL010000004.1"/>
</dbReference>
<evidence type="ECO:0000313" key="2">
    <source>
        <dbReference type="EMBL" id="MBC9247704.1"/>
    </source>
</evidence>
<reference evidence="2" key="1">
    <citation type="submission" date="2020-08" db="EMBL/GenBank/DDBJ databases">
        <title>Paracoccus amoyensis sp. nov., isolated from the surface seawater at coast of Xiamen, Fujian.</title>
        <authorList>
            <person name="Lyu L."/>
        </authorList>
    </citation>
    <scope>NUCLEOTIDE SEQUENCE</scope>
    <source>
        <strain evidence="2">11-3</strain>
    </source>
</reference>
<proteinExistence type="predicted"/>
<dbReference type="EMBL" id="JACOQL010000004">
    <property type="protein sequence ID" value="MBC9247704.1"/>
    <property type="molecule type" value="Genomic_DNA"/>
</dbReference>
<dbReference type="AlphaFoldDB" id="A0A926JDJ3"/>
<feature type="transmembrane region" description="Helical" evidence="1">
    <location>
        <begin position="108"/>
        <end position="129"/>
    </location>
</feature>
<dbReference type="Proteomes" id="UP000608594">
    <property type="component" value="Unassembled WGS sequence"/>
</dbReference>
<sequence>MIETPKRSMIFGGILFCLCMALLLFIRLLPIAGFSPLPGPNVALCLTFVWVLRRPDQVPAVLIVLVFLIEDVMLLRPLGLWAAMMLLGTEAARSREGRWRDQPFVLEWLRVSIVMGAMVLGFRFVQFLFLLPVPSLGQVLLQYIATAMAYPVVAIGARALIGLRRISPVEAEMMRYAR</sequence>
<keyword evidence="1" id="KW-0472">Membrane</keyword>
<evidence type="ECO:0000256" key="1">
    <source>
        <dbReference type="SAM" id="Phobius"/>
    </source>
</evidence>
<protein>
    <submittedName>
        <fullName evidence="2">Rod shape-determining protein MreD</fullName>
    </submittedName>
</protein>
<evidence type="ECO:0000313" key="3">
    <source>
        <dbReference type="Proteomes" id="UP000608594"/>
    </source>
</evidence>
<feature type="transmembrane region" description="Helical" evidence="1">
    <location>
        <begin position="141"/>
        <end position="161"/>
    </location>
</feature>
<accession>A0A926JDJ3</accession>
<keyword evidence="1" id="KW-1133">Transmembrane helix</keyword>
<keyword evidence="1" id="KW-0812">Transmembrane</keyword>